<dbReference type="Proteomes" id="UP001444661">
    <property type="component" value="Unassembled WGS sequence"/>
</dbReference>
<protein>
    <submittedName>
        <fullName evidence="1">Uncharacterized protein</fullName>
    </submittedName>
</protein>
<gene>
    <name evidence="1" type="ORF">PG993_004618</name>
</gene>
<keyword evidence="2" id="KW-1185">Reference proteome</keyword>
<accession>A0ABR1TDC2</accession>
<proteinExistence type="predicted"/>
<evidence type="ECO:0000313" key="1">
    <source>
        <dbReference type="EMBL" id="KAK8044594.1"/>
    </source>
</evidence>
<comment type="caution">
    <text evidence="1">The sequence shown here is derived from an EMBL/GenBank/DDBJ whole genome shotgun (WGS) entry which is preliminary data.</text>
</comment>
<sequence>MPDATYQHPNLKEGPFFVSSHQCSLILIMGDERTTRKRRPFRFKTGLARMRCPPVSEKVGGTGLRTPPWAGAASKRNVQATASRANGDGPIANYPAKWRNSRERIKRMRVPGVAEGLFTLCVSLVSPLGPVSYHTATLFTRMVLHIEASHMGWDSNKK</sequence>
<organism evidence="1 2">
    <name type="scientific">Apiospora rasikravindrae</name>
    <dbReference type="NCBI Taxonomy" id="990691"/>
    <lineage>
        <taxon>Eukaryota</taxon>
        <taxon>Fungi</taxon>
        <taxon>Dikarya</taxon>
        <taxon>Ascomycota</taxon>
        <taxon>Pezizomycotina</taxon>
        <taxon>Sordariomycetes</taxon>
        <taxon>Xylariomycetidae</taxon>
        <taxon>Amphisphaeriales</taxon>
        <taxon>Apiosporaceae</taxon>
        <taxon>Apiospora</taxon>
    </lineage>
</organism>
<reference evidence="1 2" key="1">
    <citation type="submission" date="2023-01" db="EMBL/GenBank/DDBJ databases">
        <title>Analysis of 21 Apiospora genomes using comparative genomics revels a genus with tremendous synthesis potential of carbohydrate active enzymes and secondary metabolites.</title>
        <authorList>
            <person name="Sorensen T."/>
        </authorList>
    </citation>
    <scope>NUCLEOTIDE SEQUENCE [LARGE SCALE GENOMIC DNA]</scope>
    <source>
        <strain evidence="1 2">CBS 33761</strain>
    </source>
</reference>
<dbReference type="EMBL" id="JAQQWK010000003">
    <property type="protein sequence ID" value="KAK8044594.1"/>
    <property type="molecule type" value="Genomic_DNA"/>
</dbReference>
<name>A0ABR1TDC2_9PEZI</name>
<evidence type="ECO:0000313" key="2">
    <source>
        <dbReference type="Proteomes" id="UP001444661"/>
    </source>
</evidence>